<gene>
    <name evidence="2" type="ORF">H6G59_01805</name>
</gene>
<protein>
    <recommendedName>
        <fullName evidence="1">DUF6575 domain-containing protein</fullName>
    </recommendedName>
</protein>
<comment type="caution">
    <text evidence="2">The sequence shown here is derived from an EMBL/GenBank/DDBJ whole genome shotgun (WGS) entry which is preliminary data.</text>
</comment>
<sequence>MSFLPERTILGQLAIIEVYDFYDKPVLFSCKNKSGLTFIVVCVDSSDLAEVWLYAPVSSSRFQSVIKGEVELRHIFAETEDAFVYQVEIPYEDEINVIVKNVECDEIPDDYLPELGQFIQSEFQNSENIEVVSTQKRREIIDFVLKFPDKDIQEAPVGDLGSILSSLQETIDAIGQIKSGKSESHIIPFEVKQKTQVVMSGVFSGSFGMRLEGTVYEEDSLGLGESFLGQCLKEFIQLINLGANSEELPAKLNILKKKTAFKYTELLMALTRIGISKLQINWASPGQKVQVGEIEQETISKVIDVINNTKLRAETEICVKVKLTQINYNTRTTTLQEVSSRKKYKCSIADSAIKDVKSIEEDSVYVATIQEYAIVSTVLNKEKHEYELLSLKLEAESENTQV</sequence>
<evidence type="ECO:0000313" key="2">
    <source>
        <dbReference type="EMBL" id="MBD2566646.1"/>
    </source>
</evidence>
<proteinExistence type="predicted"/>
<keyword evidence="3" id="KW-1185">Reference proteome</keyword>
<accession>A0ABR8FAL5</accession>
<dbReference type="Pfam" id="PF20215">
    <property type="entry name" value="DUF6575"/>
    <property type="match status" value="1"/>
</dbReference>
<dbReference type="EMBL" id="JACJST010000001">
    <property type="protein sequence ID" value="MBD2566646.1"/>
    <property type="molecule type" value="Genomic_DNA"/>
</dbReference>
<dbReference type="Proteomes" id="UP000640531">
    <property type="component" value="Unassembled WGS sequence"/>
</dbReference>
<dbReference type="InterPro" id="IPR046482">
    <property type="entry name" value="DUF6575"/>
</dbReference>
<feature type="domain" description="DUF6575" evidence="1">
    <location>
        <begin position="1"/>
        <end position="212"/>
    </location>
</feature>
<evidence type="ECO:0000313" key="3">
    <source>
        <dbReference type="Proteomes" id="UP000640531"/>
    </source>
</evidence>
<evidence type="ECO:0000259" key="1">
    <source>
        <dbReference type="Pfam" id="PF20215"/>
    </source>
</evidence>
<organism evidence="2 3">
    <name type="scientific">Anabaena lutea FACHB-196</name>
    <dbReference type="NCBI Taxonomy" id="2692881"/>
    <lineage>
        <taxon>Bacteria</taxon>
        <taxon>Bacillati</taxon>
        <taxon>Cyanobacteriota</taxon>
        <taxon>Cyanophyceae</taxon>
        <taxon>Nostocales</taxon>
        <taxon>Nostocaceae</taxon>
        <taxon>Anabaena</taxon>
    </lineage>
</organism>
<dbReference type="RefSeq" id="WP_190711457.1">
    <property type="nucleotide sequence ID" value="NZ_JACJST010000001.1"/>
</dbReference>
<name>A0ABR8FAL5_9NOST</name>
<reference evidence="2 3" key="1">
    <citation type="journal article" date="2020" name="ISME J.">
        <title>Comparative genomics reveals insights into cyanobacterial evolution and habitat adaptation.</title>
        <authorList>
            <person name="Chen M.Y."/>
            <person name="Teng W.K."/>
            <person name="Zhao L."/>
            <person name="Hu C.X."/>
            <person name="Zhou Y.K."/>
            <person name="Han B.P."/>
            <person name="Song L.R."/>
            <person name="Shu W.S."/>
        </authorList>
    </citation>
    <scope>NUCLEOTIDE SEQUENCE [LARGE SCALE GENOMIC DNA]</scope>
    <source>
        <strain evidence="2 3">FACHB-196</strain>
    </source>
</reference>